<organism evidence="1">
    <name type="scientific">Ditylum brightwellii</name>
    <dbReference type="NCBI Taxonomy" id="49249"/>
    <lineage>
        <taxon>Eukaryota</taxon>
        <taxon>Sar</taxon>
        <taxon>Stramenopiles</taxon>
        <taxon>Ochrophyta</taxon>
        <taxon>Bacillariophyta</taxon>
        <taxon>Mediophyceae</taxon>
        <taxon>Lithodesmiophycidae</taxon>
        <taxon>Lithodesmiales</taxon>
        <taxon>Lithodesmiaceae</taxon>
        <taxon>Ditylum</taxon>
    </lineage>
</organism>
<dbReference type="AlphaFoldDB" id="A0A7S4T675"/>
<gene>
    <name evidence="1" type="ORF">DBRI00130_LOCUS43139</name>
</gene>
<reference evidence="1" key="1">
    <citation type="submission" date="2021-01" db="EMBL/GenBank/DDBJ databases">
        <authorList>
            <person name="Corre E."/>
            <person name="Pelletier E."/>
            <person name="Niang G."/>
            <person name="Scheremetjew M."/>
            <person name="Finn R."/>
            <person name="Kale V."/>
            <person name="Holt S."/>
            <person name="Cochrane G."/>
            <person name="Meng A."/>
            <person name="Brown T."/>
            <person name="Cohen L."/>
        </authorList>
    </citation>
    <scope>NUCLEOTIDE SEQUENCE</scope>
    <source>
        <strain evidence="1">GSO104</strain>
    </source>
</reference>
<dbReference type="EMBL" id="HBNS01059964">
    <property type="protein sequence ID" value="CAE4666480.1"/>
    <property type="molecule type" value="Transcribed_RNA"/>
</dbReference>
<proteinExistence type="predicted"/>
<accession>A0A7S4T675</accession>
<sequence>MKCNANSSPRRHPTMNYIHNYINQAALASFPVVLISSKSISQFKLSPRLISSSLIFSTLNPLANGCMALTVPVMLKSSVPPNGASSSDVSISSMDKSCLARMDVTL</sequence>
<evidence type="ECO:0000313" key="1">
    <source>
        <dbReference type="EMBL" id="CAE4666480.1"/>
    </source>
</evidence>
<protein>
    <submittedName>
        <fullName evidence="1">Uncharacterized protein</fullName>
    </submittedName>
</protein>
<name>A0A7S4T675_9STRA</name>